<evidence type="ECO:0000256" key="2">
    <source>
        <dbReference type="SAM" id="SignalP"/>
    </source>
</evidence>
<dbReference type="KEGG" id="ffa:FFWV33_12230"/>
<dbReference type="OrthoDB" id="799522at2"/>
<dbReference type="AlphaFoldDB" id="A0A2S1LEV7"/>
<keyword evidence="4" id="KW-1185">Reference proteome</keyword>
<gene>
    <name evidence="3" type="ORF">FFWV33_12230</name>
</gene>
<name>A0A2S1LEV7_9FLAO</name>
<evidence type="ECO:0000313" key="4">
    <source>
        <dbReference type="Proteomes" id="UP000244527"/>
    </source>
</evidence>
<organism evidence="3 4">
    <name type="scientific">Flavobacterium faecale</name>
    <dbReference type="NCBI Taxonomy" id="1355330"/>
    <lineage>
        <taxon>Bacteria</taxon>
        <taxon>Pseudomonadati</taxon>
        <taxon>Bacteroidota</taxon>
        <taxon>Flavobacteriia</taxon>
        <taxon>Flavobacteriales</taxon>
        <taxon>Flavobacteriaceae</taxon>
        <taxon>Flavobacterium</taxon>
    </lineage>
</organism>
<feature type="region of interest" description="Disordered" evidence="1">
    <location>
        <begin position="126"/>
        <end position="150"/>
    </location>
</feature>
<protein>
    <submittedName>
        <fullName evidence="3">Uncharacterized protein</fullName>
    </submittedName>
</protein>
<sequence length="150" mass="17877">MRTLKLVAVGLFLVVSSVAEAQVSLNVNIGSRPVWAPVQRNVAVDFYYVPDVHAYYDTRASMYVYQNGNNWVRSRDLPTQYRNVNINNCQTVALSGYRGYRPYEHYSNHRAPQRVVYVENNRYDDHDHYDRHDYNKKHDKKYDKKYNKRH</sequence>
<feature type="signal peptide" evidence="2">
    <location>
        <begin position="1"/>
        <end position="21"/>
    </location>
</feature>
<evidence type="ECO:0000313" key="3">
    <source>
        <dbReference type="EMBL" id="AWG22229.1"/>
    </source>
</evidence>
<accession>A0A2S1LEV7</accession>
<proteinExistence type="predicted"/>
<feature type="compositionally biased region" description="Basic and acidic residues" evidence="1">
    <location>
        <begin position="140"/>
        <end position="150"/>
    </location>
</feature>
<dbReference type="EMBL" id="CP020918">
    <property type="protein sequence ID" value="AWG22229.1"/>
    <property type="molecule type" value="Genomic_DNA"/>
</dbReference>
<evidence type="ECO:0000256" key="1">
    <source>
        <dbReference type="SAM" id="MobiDB-lite"/>
    </source>
</evidence>
<reference evidence="3 4" key="1">
    <citation type="submission" date="2017-04" db="EMBL/GenBank/DDBJ databases">
        <title>Compelte genome sequence of WV33.</title>
        <authorList>
            <person name="Lee P.C."/>
        </authorList>
    </citation>
    <scope>NUCLEOTIDE SEQUENCE [LARGE SCALE GENOMIC DNA]</scope>
    <source>
        <strain evidence="3 4">WV33</strain>
    </source>
</reference>
<dbReference type="RefSeq" id="WP_108741158.1">
    <property type="nucleotide sequence ID" value="NZ_CP020918.1"/>
</dbReference>
<dbReference type="Proteomes" id="UP000244527">
    <property type="component" value="Chromosome"/>
</dbReference>
<feature type="chain" id="PRO_5015428691" evidence="2">
    <location>
        <begin position="22"/>
        <end position="150"/>
    </location>
</feature>
<keyword evidence="2" id="KW-0732">Signal</keyword>